<dbReference type="PROSITE" id="PS01047">
    <property type="entry name" value="HMA_1"/>
    <property type="match status" value="1"/>
</dbReference>
<name>A0ABY5FZ00_9MICO</name>
<protein>
    <submittedName>
        <fullName evidence="3">Cation transporter</fullName>
    </submittedName>
</protein>
<accession>A0ABY5FZ00</accession>
<dbReference type="Pfam" id="PF00403">
    <property type="entry name" value="HMA"/>
    <property type="match status" value="1"/>
</dbReference>
<dbReference type="InterPro" id="IPR017969">
    <property type="entry name" value="Heavy-metal-associated_CS"/>
</dbReference>
<dbReference type="SUPFAM" id="SSF55008">
    <property type="entry name" value="HMA, heavy metal-associated domain"/>
    <property type="match status" value="1"/>
</dbReference>
<proteinExistence type="predicted"/>
<dbReference type="Proteomes" id="UP001060039">
    <property type="component" value="Chromosome"/>
</dbReference>
<evidence type="ECO:0000256" key="1">
    <source>
        <dbReference type="ARBA" id="ARBA00022723"/>
    </source>
</evidence>
<organism evidence="3 4">
    <name type="scientific">Microcella humidisoli</name>
    <dbReference type="NCBI Taxonomy" id="2963406"/>
    <lineage>
        <taxon>Bacteria</taxon>
        <taxon>Bacillati</taxon>
        <taxon>Actinomycetota</taxon>
        <taxon>Actinomycetes</taxon>
        <taxon>Micrococcales</taxon>
        <taxon>Microbacteriaceae</taxon>
        <taxon>Microcella</taxon>
    </lineage>
</organism>
<evidence type="ECO:0000313" key="3">
    <source>
        <dbReference type="EMBL" id="UTT63524.1"/>
    </source>
</evidence>
<dbReference type="InterPro" id="IPR006121">
    <property type="entry name" value="HMA_dom"/>
</dbReference>
<sequence length="135" mass="13114">METSQPSRLNLLTGASVTDATADAGGCCGGGSCMCGGGAAAAPAFDLSGSRGLVDVVDTADDTTVPAGTEFLVTGMTCGHCVSSVKEEVGAIDGVDAVEVVLKKGGASRVTVSSSGPVDVDAVRAAVEEAGYQLA</sequence>
<dbReference type="RefSeq" id="WP_255160654.1">
    <property type="nucleotide sequence ID" value="NZ_CP101497.1"/>
</dbReference>
<dbReference type="EMBL" id="CP101497">
    <property type="protein sequence ID" value="UTT63524.1"/>
    <property type="molecule type" value="Genomic_DNA"/>
</dbReference>
<evidence type="ECO:0000313" key="4">
    <source>
        <dbReference type="Proteomes" id="UP001060039"/>
    </source>
</evidence>
<keyword evidence="4" id="KW-1185">Reference proteome</keyword>
<keyword evidence="1" id="KW-0479">Metal-binding</keyword>
<feature type="domain" description="HMA" evidence="2">
    <location>
        <begin position="67"/>
        <end position="135"/>
    </location>
</feature>
<evidence type="ECO:0000259" key="2">
    <source>
        <dbReference type="PROSITE" id="PS50846"/>
    </source>
</evidence>
<dbReference type="CDD" id="cd00371">
    <property type="entry name" value="HMA"/>
    <property type="match status" value="1"/>
</dbReference>
<dbReference type="InterPro" id="IPR036163">
    <property type="entry name" value="HMA_dom_sf"/>
</dbReference>
<dbReference type="PROSITE" id="PS50846">
    <property type="entry name" value="HMA_2"/>
    <property type="match status" value="1"/>
</dbReference>
<dbReference type="Gene3D" id="3.30.70.100">
    <property type="match status" value="1"/>
</dbReference>
<reference evidence="3" key="1">
    <citation type="submission" date="2022-07" db="EMBL/GenBank/DDBJ databases">
        <title>Taxonomic analysis of Microcella humidisoli nov. sp., isolated from riverside soil.</title>
        <authorList>
            <person name="Molina K.M."/>
            <person name="Kim S.B."/>
        </authorList>
    </citation>
    <scope>NUCLEOTIDE SEQUENCE</scope>
    <source>
        <strain evidence="3">MMS21-STM10</strain>
    </source>
</reference>
<gene>
    <name evidence="3" type="ORF">NNL39_05335</name>
</gene>